<dbReference type="PhylomeDB" id="A0A0G4EAL9"/>
<dbReference type="Pfam" id="PF07534">
    <property type="entry name" value="TLD"/>
    <property type="match status" value="1"/>
</dbReference>
<dbReference type="AlphaFoldDB" id="A0A0G4EAL9"/>
<evidence type="ECO:0000256" key="5">
    <source>
        <dbReference type="SAM" id="MobiDB-lite"/>
    </source>
</evidence>
<dbReference type="STRING" id="1169540.A0A0G4EAL9"/>
<evidence type="ECO:0000256" key="4">
    <source>
        <dbReference type="ARBA" id="ARBA00040604"/>
    </source>
</evidence>
<dbReference type="InterPro" id="IPR006571">
    <property type="entry name" value="TLDc_dom"/>
</dbReference>
<accession>A0A0G4EAL9</accession>
<evidence type="ECO:0000256" key="2">
    <source>
        <dbReference type="ARBA" id="ARBA00009540"/>
    </source>
</evidence>
<feature type="region of interest" description="Disordered" evidence="5">
    <location>
        <begin position="67"/>
        <end position="106"/>
    </location>
</feature>
<dbReference type="OrthoDB" id="289228at2759"/>
<sequence length="616" mass="68366">MGNQESSHSSARKGLDYGRLSRNEVEQLSHRLGFSLTPEATLDPRQVCAAFPSVLRPYGAMLLKGIRPQVAPPSRPPSARREGHGYGKSGVSASGGGGPNSSSTQGRIGAQDLLKAISACTYSSPDEIQRLLVRAFLLDINGGIDEHFTHGRLSKALERAVTSLLTYLYLESAFLTDPSAPLFRSLKLTESHPDVTKAVGRPRANSWDVTSFFTFDMNAGGGMAHNKDEQILSLRPLLNSLTIFLRTKTNPALSISSPTPPSLTDAVVQWLEDTLPCIPTVFTAAIRFHFVDPPFLRTRQQQRPSRDEDGQVVDEGILRSPSLGPVIRQSDGWKGIFLLGTSRVLPDEICCTLRHSEAKLNTHLWHRLFASWKNGLSFNRLTHHIVHYAGPSLIAVKTYDGQVFGAYCSQPWKESNTIYFGSMDSFIFAAIPSFHVYRCTNRSHNCFYLNSKNNYSPKGIAIGGTLECPRVWIREDFEDNHVTLSDATFATGPLVRDFAEFAPEQQDINNNSSDNNNNNNNDNNTNRTQAASAAPSVSAYDYMVKFRVQELEVWGAGGDDALVQQQHGQDSEQRVREQRRKVDKKQLVGTDFDKEFLLGKTFAGAKEAREDVSRER</sequence>
<dbReference type="PANTHER" id="PTHR23354">
    <property type="entry name" value="NUCLEOLAR PROTEIN 7/ESTROGEN RECEPTOR COACTIVATOR-RELATED"/>
    <property type="match status" value="1"/>
</dbReference>
<dbReference type="VEuPathDB" id="CryptoDB:Vbra_11067"/>
<protein>
    <recommendedName>
        <fullName evidence="4">Oxidation resistance protein 1</fullName>
    </recommendedName>
</protein>
<feature type="compositionally biased region" description="Low complexity" evidence="5">
    <location>
        <begin position="509"/>
        <end position="524"/>
    </location>
</feature>
<keyword evidence="8" id="KW-1185">Reference proteome</keyword>
<proteinExistence type="inferred from homology"/>
<comment type="subcellular location">
    <subcellularLocation>
        <location evidence="1">Mitochondrion</location>
    </subcellularLocation>
</comment>
<dbReference type="SMART" id="SM00584">
    <property type="entry name" value="TLDc"/>
    <property type="match status" value="1"/>
</dbReference>
<dbReference type="PANTHER" id="PTHR23354:SF62">
    <property type="entry name" value="MUSTARD, ISOFORM V"/>
    <property type="match status" value="1"/>
</dbReference>
<reference evidence="7 8" key="1">
    <citation type="submission" date="2014-11" db="EMBL/GenBank/DDBJ databases">
        <authorList>
            <person name="Zhu J."/>
            <person name="Qi W."/>
            <person name="Song R."/>
        </authorList>
    </citation>
    <scope>NUCLEOTIDE SEQUENCE [LARGE SCALE GENOMIC DNA]</scope>
</reference>
<evidence type="ECO:0000259" key="6">
    <source>
        <dbReference type="PROSITE" id="PS51886"/>
    </source>
</evidence>
<dbReference type="Proteomes" id="UP000041254">
    <property type="component" value="Unassembled WGS sequence"/>
</dbReference>
<organism evidence="7 8">
    <name type="scientific">Vitrella brassicaformis (strain CCMP3155)</name>
    <dbReference type="NCBI Taxonomy" id="1169540"/>
    <lineage>
        <taxon>Eukaryota</taxon>
        <taxon>Sar</taxon>
        <taxon>Alveolata</taxon>
        <taxon>Colpodellida</taxon>
        <taxon>Vitrellaceae</taxon>
        <taxon>Vitrella</taxon>
    </lineage>
</organism>
<dbReference type="OMA" id="DFIYVYP"/>
<dbReference type="InParanoid" id="A0A0G4EAL9"/>
<evidence type="ECO:0000313" key="7">
    <source>
        <dbReference type="EMBL" id="CEL92683.1"/>
    </source>
</evidence>
<gene>
    <name evidence="7" type="ORF">Vbra_11067</name>
</gene>
<evidence type="ECO:0000256" key="1">
    <source>
        <dbReference type="ARBA" id="ARBA00004173"/>
    </source>
</evidence>
<feature type="domain" description="TLDc" evidence="6">
    <location>
        <begin position="343"/>
        <end position="557"/>
    </location>
</feature>
<keyword evidence="3" id="KW-0496">Mitochondrion</keyword>
<evidence type="ECO:0000256" key="3">
    <source>
        <dbReference type="ARBA" id="ARBA00023128"/>
    </source>
</evidence>
<dbReference type="EMBL" id="CDMY01000098">
    <property type="protein sequence ID" value="CEL92683.1"/>
    <property type="molecule type" value="Genomic_DNA"/>
</dbReference>
<dbReference type="PROSITE" id="PS51886">
    <property type="entry name" value="TLDC"/>
    <property type="match status" value="1"/>
</dbReference>
<dbReference type="GO" id="GO:0005739">
    <property type="term" value="C:mitochondrion"/>
    <property type="evidence" value="ECO:0007669"/>
    <property type="project" value="UniProtKB-SubCell"/>
</dbReference>
<feature type="region of interest" description="Disordered" evidence="5">
    <location>
        <begin position="506"/>
        <end position="532"/>
    </location>
</feature>
<evidence type="ECO:0000313" key="8">
    <source>
        <dbReference type="Proteomes" id="UP000041254"/>
    </source>
</evidence>
<comment type="similarity">
    <text evidence="2">Belongs to the OXR1 family.</text>
</comment>
<name>A0A0G4EAL9_VITBC</name>